<keyword evidence="4" id="KW-1185">Reference proteome</keyword>
<protein>
    <submittedName>
        <fullName evidence="3">Extracellular solute-binding protein</fullName>
    </submittedName>
</protein>
<organism evidence="3 4">
    <name type="scientific">Paenibacillus gansuensis</name>
    <dbReference type="NCBI Taxonomy" id="306542"/>
    <lineage>
        <taxon>Bacteria</taxon>
        <taxon>Bacillati</taxon>
        <taxon>Bacillota</taxon>
        <taxon>Bacilli</taxon>
        <taxon>Bacillales</taxon>
        <taxon>Paenibacillaceae</taxon>
        <taxon>Paenibacillus</taxon>
    </lineage>
</organism>
<evidence type="ECO:0000313" key="3">
    <source>
        <dbReference type="EMBL" id="MFD2614948.1"/>
    </source>
</evidence>
<comment type="caution">
    <text evidence="3">The sequence shown here is derived from an EMBL/GenBank/DDBJ whole genome shotgun (WGS) entry which is preliminary data.</text>
</comment>
<dbReference type="Gene3D" id="3.40.190.10">
    <property type="entry name" value="Periplasmic binding protein-like II"/>
    <property type="match status" value="2"/>
</dbReference>
<accession>A0ABW5PI56</accession>
<feature type="compositionally biased region" description="Basic and acidic residues" evidence="1">
    <location>
        <begin position="32"/>
        <end position="43"/>
    </location>
</feature>
<evidence type="ECO:0000313" key="4">
    <source>
        <dbReference type="Proteomes" id="UP001597541"/>
    </source>
</evidence>
<sequence length="571" mass="63710">MKGKKLGLLLLILIVSLTTALAGCSNSGNKETNADKPAAENTDKNAPAGNASNTPAPADGPFEIGKEPLKFSFYVNYDWYAPKGFGSATTPTLKYFADEKKVTFEEISSNGNAAQKLGTMIASNEFPDVIQLDRGTDFDKLVEEGKLVALDPYLEKYPNLKELADPEMLKMLRSKDGKLYGIPNWFGNSKAARTNNSGWVINKKIYKELGSPKLETFDDLTAYLKTVKEKYPDVVPLDTANTNGGVVQVQNFIYGGMGEGRQTWYTKTDGMFAYPDMEKKEFTSIFDDPAFKESYKYTNQLFKDKLLTQDAFTQKLEQFTEKMNNGKIAVLATYDVAGNAQKANDILQPNDKEAGYDYVPYFYKTGLDPNKLSPGGYGTMGWNMNAITTSAKNPEAIFAFFDWLMSKEGTAAAAYGPPGLYWDGFDANGAPTPTEKYKTSTTEQRNAEKIGDFNMQGSPRWTELSDARIKQDPSLQTWGDKANRFYGKWANVNNDQFNNVQNFPANSEEKLVYTRVKQIMEKAVAKLVFAKNDAEFDAAYEAAKKEINDAGYDKLLKFMTNVWQENLKKIG</sequence>
<evidence type="ECO:0000256" key="1">
    <source>
        <dbReference type="SAM" id="MobiDB-lite"/>
    </source>
</evidence>
<reference evidence="4" key="1">
    <citation type="journal article" date="2019" name="Int. J. Syst. Evol. Microbiol.">
        <title>The Global Catalogue of Microorganisms (GCM) 10K type strain sequencing project: providing services to taxonomists for standard genome sequencing and annotation.</title>
        <authorList>
            <consortium name="The Broad Institute Genomics Platform"/>
            <consortium name="The Broad Institute Genome Sequencing Center for Infectious Disease"/>
            <person name="Wu L."/>
            <person name="Ma J."/>
        </authorList>
    </citation>
    <scope>NUCLEOTIDE SEQUENCE [LARGE SCALE GENOMIC DNA]</scope>
    <source>
        <strain evidence="4">KCTC 3950</strain>
    </source>
</reference>
<feature type="region of interest" description="Disordered" evidence="1">
    <location>
        <begin position="25"/>
        <end position="61"/>
    </location>
</feature>
<dbReference type="InterPro" id="IPR006059">
    <property type="entry name" value="SBP"/>
</dbReference>
<dbReference type="InterPro" id="IPR050490">
    <property type="entry name" value="Bact_solute-bd_prot1"/>
</dbReference>
<dbReference type="PROSITE" id="PS51257">
    <property type="entry name" value="PROKAR_LIPOPROTEIN"/>
    <property type="match status" value="1"/>
</dbReference>
<gene>
    <name evidence="3" type="ORF">ACFSUF_21260</name>
</gene>
<dbReference type="RefSeq" id="WP_377606361.1">
    <property type="nucleotide sequence ID" value="NZ_JBHUME010000015.1"/>
</dbReference>
<dbReference type="PANTHER" id="PTHR43649:SF17">
    <property type="entry name" value="ABC TRANSPORTER SOLUTE BINDING PROTEIN-SUGAR TRANSPORT"/>
    <property type="match status" value="1"/>
</dbReference>
<dbReference type="EMBL" id="JBHUME010000015">
    <property type="protein sequence ID" value="MFD2614948.1"/>
    <property type="molecule type" value="Genomic_DNA"/>
</dbReference>
<dbReference type="PANTHER" id="PTHR43649">
    <property type="entry name" value="ARABINOSE-BINDING PROTEIN-RELATED"/>
    <property type="match status" value="1"/>
</dbReference>
<feature type="chain" id="PRO_5045379999" evidence="2">
    <location>
        <begin position="23"/>
        <end position="571"/>
    </location>
</feature>
<proteinExistence type="predicted"/>
<dbReference type="SUPFAM" id="SSF53850">
    <property type="entry name" value="Periplasmic binding protein-like II"/>
    <property type="match status" value="1"/>
</dbReference>
<evidence type="ECO:0000256" key="2">
    <source>
        <dbReference type="SAM" id="SignalP"/>
    </source>
</evidence>
<dbReference type="Pfam" id="PF01547">
    <property type="entry name" value="SBP_bac_1"/>
    <property type="match status" value="1"/>
</dbReference>
<name>A0ABW5PI56_9BACL</name>
<feature type="signal peptide" evidence="2">
    <location>
        <begin position="1"/>
        <end position="22"/>
    </location>
</feature>
<dbReference type="Proteomes" id="UP001597541">
    <property type="component" value="Unassembled WGS sequence"/>
</dbReference>
<keyword evidence="2" id="KW-0732">Signal</keyword>